<evidence type="ECO:0000313" key="8">
    <source>
        <dbReference type="EMBL" id="CAF0996388.1"/>
    </source>
</evidence>
<dbReference type="EMBL" id="CAJOBD010000581">
    <property type="protein sequence ID" value="CAF3691944.1"/>
    <property type="molecule type" value="Genomic_DNA"/>
</dbReference>
<organism evidence="8 12">
    <name type="scientific">Rotaria sordida</name>
    <dbReference type="NCBI Taxonomy" id="392033"/>
    <lineage>
        <taxon>Eukaryota</taxon>
        <taxon>Metazoa</taxon>
        <taxon>Spiralia</taxon>
        <taxon>Gnathifera</taxon>
        <taxon>Rotifera</taxon>
        <taxon>Eurotatoria</taxon>
        <taxon>Bdelloidea</taxon>
        <taxon>Philodinida</taxon>
        <taxon>Philodinidae</taxon>
        <taxon>Rotaria</taxon>
    </lineage>
</organism>
<dbReference type="EMBL" id="CAJNOU010000435">
    <property type="protein sequence ID" value="CAF0996388.1"/>
    <property type="molecule type" value="Genomic_DNA"/>
</dbReference>
<evidence type="ECO:0000313" key="7">
    <source>
        <dbReference type="EMBL" id="CAF0918737.1"/>
    </source>
</evidence>
<dbReference type="Proteomes" id="UP000663836">
    <property type="component" value="Unassembled WGS sequence"/>
</dbReference>
<evidence type="ECO:0000256" key="3">
    <source>
        <dbReference type="ARBA" id="ARBA00022692"/>
    </source>
</evidence>
<keyword evidence="3 6" id="KW-0812">Transmembrane</keyword>
<keyword evidence="5 6" id="KW-0472">Membrane</keyword>
<evidence type="ECO:0000256" key="5">
    <source>
        <dbReference type="ARBA" id="ARBA00023136"/>
    </source>
</evidence>
<evidence type="ECO:0000256" key="1">
    <source>
        <dbReference type="ARBA" id="ARBA00004141"/>
    </source>
</evidence>
<dbReference type="EMBL" id="CAJOBE010000682">
    <property type="protein sequence ID" value="CAF3673779.1"/>
    <property type="molecule type" value="Genomic_DNA"/>
</dbReference>
<evidence type="ECO:0000313" key="12">
    <source>
        <dbReference type="Proteomes" id="UP000663889"/>
    </source>
</evidence>
<evidence type="ECO:0000256" key="4">
    <source>
        <dbReference type="ARBA" id="ARBA00022989"/>
    </source>
</evidence>
<evidence type="ECO:0000313" key="10">
    <source>
        <dbReference type="EMBL" id="CAF3673779.1"/>
    </source>
</evidence>
<dbReference type="EMBL" id="CAJNOO010000359">
    <property type="protein sequence ID" value="CAF0918737.1"/>
    <property type="molecule type" value="Genomic_DNA"/>
</dbReference>
<feature type="transmembrane region" description="Helical" evidence="6">
    <location>
        <begin position="88"/>
        <end position="107"/>
    </location>
</feature>
<gene>
    <name evidence="10" type="ORF">FNK824_LOCUS7372</name>
    <name evidence="11" type="ORF">JBS370_LOCUS8911</name>
    <name evidence="9" type="ORF">OTI717_LOCUS2553</name>
    <name evidence="7" type="ORF">RFH988_LOCUS9876</name>
    <name evidence="8" type="ORF">SEV965_LOCUS10551</name>
</gene>
<dbReference type="Proteomes" id="UP000663882">
    <property type="component" value="Unassembled WGS sequence"/>
</dbReference>
<name>A0A814GHI4_9BILA</name>
<accession>A0A814GHI4</accession>
<dbReference type="PANTHER" id="PTHR13163:SF2">
    <property type="entry name" value="TRANSMEMBRANE PROTEIN 35B"/>
    <property type="match status" value="1"/>
</dbReference>
<dbReference type="Proteomes" id="UP000663889">
    <property type="component" value="Unassembled WGS sequence"/>
</dbReference>
<dbReference type="AlphaFoldDB" id="A0A814GHI4"/>
<comment type="caution">
    <text evidence="8">The sequence shown here is derived from an EMBL/GenBank/DDBJ whole genome shotgun (WGS) entry which is preliminary data.</text>
</comment>
<dbReference type="InterPro" id="IPR040399">
    <property type="entry name" value="TMEM35A/B"/>
</dbReference>
<dbReference type="GO" id="GO:0016020">
    <property type="term" value="C:membrane"/>
    <property type="evidence" value="ECO:0007669"/>
    <property type="project" value="UniProtKB-SubCell"/>
</dbReference>
<sequence>MASLGLHLLTIVLGAIFIFLGHIKLTPQFFPEYHTQVRNEFGKLNKEFPFYHLTGWRPYAKNYRIAVGVAEMSSGTLLLLGGALSQSMANMVLLVIMISMIIAFQKLHYSMEYIGGAIFLAFLLVLRFVLASKSKAIKTAKTAKRNLERKVE</sequence>
<evidence type="ECO:0008006" key="13">
    <source>
        <dbReference type="Google" id="ProtNLM"/>
    </source>
</evidence>
<dbReference type="PANTHER" id="PTHR13163">
    <property type="entry name" value="SPINAL CORD EXPRESSION PROTEIN 4"/>
    <property type="match status" value="1"/>
</dbReference>
<reference evidence="8" key="1">
    <citation type="submission" date="2021-02" db="EMBL/GenBank/DDBJ databases">
        <authorList>
            <person name="Nowell W R."/>
        </authorList>
    </citation>
    <scope>NUCLEOTIDE SEQUENCE</scope>
</reference>
<comment type="subcellular location">
    <subcellularLocation>
        <location evidence="1">Membrane</location>
        <topology evidence="1">Multi-pass membrane protein</topology>
    </subcellularLocation>
</comment>
<proteinExistence type="inferred from homology"/>
<evidence type="ECO:0000313" key="9">
    <source>
        <dbReference type="EMBL" id="CAF3516304.1"/>
    </source>
</evidence>
<dbReference type="Proteomes" id="UP000663874">
    <property type="component" value="Unassembled WGS sequence"/>
</dbReference>
<keyword evidence="4 6" id="KW-1133">Transmembrane helix</keyword>
<dbReference type="Proteomes" id="UP000663823">
    <property type="component" value="Unassembled WGS sequence"/>
</dbReference>
<evidence type="ECO:0000256" key="6">
    <source>
        <dbReference type="SAM" id="Phobius"/>
    </source>
</evidence>
<protein>
    <recommendedName>
        <fullName evidence="13">Transmembrane protein 35A</fullName>
    </recommendedName>
</protein>
<evidence type="ECO:0000313" key="11">
    <source>
        <dbReference type="EMBL" id="CAF3691944.1"/>
    </source>
</evidence>
<evidence type="ECO:0000256" key="2">
    <source>
        <dbReference type="ARBA" id="ARBA00006679"/>
    </source>
</evidence>
<dbReference type="OrthoDB" id="432685at2759"/>
<comment type="similarity">
    <text evidence="2">Belongs to the DoxX family.</text>
</comment>
<feature type="transmembrane region" description="Helical" evidence="6">
    <location>
        <begin position="6"/>
        <end position="23"/>
    </location>
</feature>
<dbReference type="EMBL" id="CAJOAX010000126">
    <property type="protein sequence ID" value="CAF3516304.1"/>
    <property type="molecule type" value="Genomic_DNA"/>
</dbReference>
<feature type="transmembrane region" description="Helical" evidence="6">
    <location>
        <begin position="113"/>
        <end position="130"/>
    </location>
</feature>